<accession>A0AAV6Y770</accession>
<dbReference type="InterPro" id="IPR036396">
    <property type="entry name" value="Cyt_P450_sf"/>
</dbReference>
<comment type="caution">
    <text evidence="1">The sequence shown here is derived from an EMBL/GenBank/DDBJ whole genome shotgun (WGS) entry which is preliminary data.</text>
</comment>
<evidence type="ECO:0000313" key="2">
    <source>
        <dbReference type="Proteomes" id="UP000826271"/>
    </source>
</evidence>
<sequence>MNGSLQKKMHAVIGGKGKIVKNGEESYIEERQIAPEKIQEKGFPDDVVDVLLRHIGGSDEMQPLDFIGGNIIEMMIPGEETVPTAMTLAIKFLTD</sequence>
<reference evidence="1" key="1">
    <citation type="submission" date="2019-10" db="EMBL/GenBank/DDBJ databases">
        <authorList>
            <person name="Zhang R."/>
            <person name="Pan Y."/>
            <person name="Wang J."/>
            <person name="Ma R."/>
            <person name="Yu S."/>
        </authorList>
    </citation>
    <scope>NUCLEOTIDE SEQUENCE</scope>
    <source>
        <strain evidence="1">LA-IB0</strain>
        <tissue evidence="1">Leaf</tissue>
    </source>
</reference>
<name>A0AAV6Y770_9LAMI</name>
<dbReference type="Proteomes" id="UP000826271">
    <property type="component" value="Unassembled WGS sequence"/>
</dbReference>
<gene>
    <name evidence="1" type="ORF">BUALT_Bualt01G0144200</name>
</gene>
<dbReference type="GO" id="GO:0016705">
    <property type="term" value="F:oxidoreductase activity, acting on paired donors, with incorporation or reduction of molecular oxygen"/>
    <property type="evidence" value="ECO:0007669"/>
    <property type="project" value="InterPro"/>
</dbReference>
<keyword evidence="2" id="KW-1185">Reference proteome</keyword>
<dbReference type="GO" id="GO:0020037">
    <property type="term" value="F:heme binding"/>
    <property type="evidence" value="ECO:0007669"/>
    <property type="project" value="InterPro"/>
</dbReference>
<dbReference type="AlphaFoldDB" id="A0AAV6Y770"/>
<organism evidence="1 2">
    <name type="scientific">Buddleja alternifolia</name>
    <dbReference type="NCBI Taxonomy" id="168488"/>
    <lineage>
        <taxon>Eukaryota</taxon>
        <taxon>Viridiplantae</taxon>
        <taxon>Streptophyta</taxon>
        <taxon>Embryophyta</taxon>
        <taxon>Tracheophyta</taxon>
        <taxon>Spermatophyta</taxon>
        <taxon>Magnoliopsida</taxon>
        <taxon>eudicotyledons</taxon>
        <taxon>Gunneridae</taxon>
        <taxon>Pentapetalae</taxon>
        <taxon>asterids</taxon>
        <taxon>lamiids</taxon>
        <taxon>Lamiales</taxon>
        <taxon>Scrophulariaceae</taxon>
        <taxon>Buddlejeae</taxon>
        <taxon>Buddleja</taxon>
    </lineage>
</organism>
<evidence type="ECO:0000313" key="1">
    <source>
        <dbReference type="EMBL" id="KAG8391016.1"/>
    </source>
</evidence>
<dbReference type="GO" id="GO:0005506">
    <property type="term" value="F:iron ion binding"/>
    <property type="evidence" value="ECO:0007669"/>
    <property type="project" value="InterPro"/>
</dbReference>
<dbReference type="EMBL" id="WHWC01000001">
    <property type="protein sequence ID" value="KAG8391016.1"/>
    <property type="molecule type" value="Genomic_DNA"/>
</dbReference>
<proteinExistence type="predicted"/>
<dbReference type="GO" id="GO:0004497">
    <property type="term" value="F:monooxygenase activity"/>
    <property type="evidence" value="ECO:0007669"/>
    <property type="project" value="InterPro"/>
</dbReference>
<dbReference type="SUPFAM" id="SSF48264">
    <property type="entry name" value="Cytochrome P450"/>
    <property type="match status" value="1"/>
</dbReference>
<protein>
    <submittedName>
        <fullName evidence="1">Uncharacterized protein</fullName>
    </submittedName>
</protein>